<proteinExistence type="predicted"/>
<organism evidence="2 3">
    <name type="scientific">Candidatus Polarisedimenticola svalbardensis</name>
    <dbReference type="NCBI Taxonomy" id="2886004"/>
    <lineage>
        <taxon>Bacteria</taxon>
        <taxon>Pseudomonadati</taxon>
        <taxon>Acidobacteriota</taxon>
        <taxon>Candidatus Polarisedimenticolia</taxon>
        <taxon>Candidatus Polarisedimenticolales</taxon>
        <taxon>Candidatus Polarisedimenticolaceae</taxon>
        <taxon>Candidatus Polarisedimenticola</taxon>
    </lineage>
</organism>
<evidence type="ECO:0000313" key="3">
    <source>
        <dbReference type="Proteomes" id="UP000648239"/>
    </source>
</evidence>
<dbReference type="Proteomes" id="UP000648239">
    <property type="component" value="Unassembled WGS sequence"/>
</dbReference>
<sequence length="126" mass="14651">MNDHEAIAGRYGAWIKAFNGGNLDDLIHLYSAEVVLNPPGGQELAGREAVRQWIGHFFEHNRARQTQVTEEVQAFGDWAWQRGRFEIELSEKRSGPFETIRGAHLMIWKRDDAAEWLIYRDIWNLT</sequence>
<accession>A0A8J6XX20</accession>
<dbReference type="Gene3D" id="3.10.450.50">
    <property type="match status" value="1"/>
</dbReference>
<dbReference type="InterPro" id="IPR037401">
    <property type="entry name" value="SnoaL-like"/>
</dbReference>
<name>A0A8J6XX20_9BACT</name>
<comment type="caution">
    <text evidence="2">The sequence shown here is derived from an EMBL/GenBank/DDBJ whole genome shotgun (WGS) entry which is preliminary data.</text>
</comment>
<evidence type="ECO:0000313" key="2">
    <source>
        <dbReference type="EMBL" id="MBD3866640.1"/>
    </source>
</evidence>
<gene>
    <name evidence="2" type="ORF">IFK94_00805</name>
</gene>
<dbReference type="EMBL" id="JACXWD010000001">
    <property type="protein sequence ID" value="MBD3866640.1"/>
    <property type="molecule type" value="Genomic_DNA"/>
</dbReference>
<dbReference type="SUPFAM" id="SSF54427">
    <property type="entry name" value="NTF2-like"/>
    <property type="match status" value="1"/>
</dbReference>
<dbReference type="InterPro" id="IPR032710">
    <property type="entry name" value="NTF2-like_dom_sf"/>
</dbReference>
<protein>
    <submittedName>
        <fullName evidence="2">Nuclear transport factor 2 family protein</fullName>
    </submittedName>
</protein>
<evidence type="ECO:0000259" key="1">
    <source>
        <dbReference type="Pfam" id="PF12680"/>
    </source>
</evidence>
<feature type="domain" description="SnoaL-like" evidence="1">
    <location>
        <begin position="13"/>
        <end position="108"/>
    </location>
</feature>
<dbReference type="Pfam" id="PF12680">
    <property type="entry name" value="SnoaL_2"/>
    <property type="match status" value="1"/>
</dbReference>
<reference evidence="2 3" key="1">
    <citation type="submission" date="2020-08" db="EMBL/GenBank/DDBJ databases">
        <title>Acidobacteriota in marine sediments use diverse sulfur dissimilation pathways.</title>
        <authorList>
            <person name="Wasmund K."/>
        </authorList>
    </citation>
    <scope>NUCLEOTIDE SEQUENCE [LARGE SCALE GENOMIC DNA]</scope>
    <source>
        <strain evidence="2">MAG AM4</strain>
    </source>
</reference>
<dbReference type="AlphaFoldDB" id="A0A8J6XX20"/>